<dbReference type="InterPro" id="IPR005174">
    <property type="entry name" value="KIB1-4_b-propeller"/>
</dbReference>
<dbReference type="ExpressionAtlas" id="A0A178UFB9">
    <property type="expression patterns" value="baseline"/>
</dbReference>
<dbReference type="EMBL" id="LUHQ01000005">
    <property type="protein sequence ID" value="OAO91867.1"/>
    <property type="molecule type" value="Genomic_DNA"/>
</dbReference>
<dbReference type="PANTHER" id="PTHR44259:SF92">
    <property type="entry name" value="PROTEIN, PUTATIVE (DUF295)-RELATED"/>
    <property type="match status" value="1"/>
</dbReference>
<reference evidence="3" key="1">
    <citation type="journal article" date="2016" name="Proc. Natl. Acad. Sci. U.S.A.">
        <title>Chromosome-level assembly of Arabidopsis thaliana Ler reveals the extent of translocation and inversion polymorphisms.</title>
        <authorList>
            <person name="Zapata L."/>
            <person name="Ding J."/>
            <person name="Willing E.M."/>
            <person name="Hartwig B."/>
            <person name="Bezdan D."/>
            <person name="Jiao W.B."/>
            <person name="Patel V."/>
            <person name="Velikkakam James G."/>
            <person name="Koornneef M."/>
            <person name="Ossowski S."/>
            <person name="Schneeberger K."/>
        </authorList>
    </citation>
    <scope>NUCLEOTIDE SEQUENCE [LARGE SCALE GENOMIC DNA]</scope>
    <source>
        <strain evidence="3">cv. Landsberg erecta</strain>
    </source>
</reference>
<protein>
    <recommendedName>
        <fullName evidence="1">KIB1-4 beta-propeller domain-containing protein</fullName>
    </recommendedName>
</protein>
<proteinExistence type="predicted"/>
<gene>
    <name evidence="2" type="ordered locus">AXX17_At5g52760</name>
</gene>
<dbReference type="AlphaFoldDB" id="A0A178UFB9"/>
<evidence type="ECO:0000313" key="2">
    <source>
        <dbReference type="EMBL" id="OAO91867.1"/>
    </source>
</evidence>
<evidence type="ECO:0000313" key="3">
    <source>
        <dbReference type="Proteomes" id="UP000078284"/>
    </source>
</evidence>
<feature type="domain" description="KIB1-4 beta-propeller" evidence="1">
    <location>
        <begin position="69"/>
        <end position="340"/>
    </location>
</feature>
<organism evidence="2 3">
    <name type="scientific">Arabidopsis thaliana</name>
    <name type="common">Mouse-ear cress</name>
    <dbReference type="NCBI Taxonomy" id="3702"/>
    <lineage>
        <taxon>Eukaryota</taxon>
        <taxon>Viridiplantae</taxon>
        <taxon>Streptophyta</taxon>
        <taxon>Embryophyta</taxon>
        <taxon>Tracheophyta</taxon>
        <taxon>Spermatophyta</taxon>
        <taxon>Magnoliopsida</taxon>
        <taxon>eudicotyledons</taxon>
        <taxon>Gunneridae</taxon>
        <taxon>Pentapetalae</taxon>
        <taxon>rosids</taxon>
        <taxon>malvids</taxon>
        <taxon>Brassicales</taxon>
        <taxon>Brassicaceae</taxon>
        <taxon>Camelineae</taxon>
        <taxon>Arabidopsis</taxon>
    </lineage>
</organism>
<dbReference type="InterPro" id="IPR050942">
    <property type="entry name" value="F-box_BR-signaling"/>
</dbReference>
<sequence length="380" mass="44020">MSLLFGLVAKHSVEEGDAVRFCSYPRQTPYMLFNCSLGNVDRYSNITISYNIFNPRNEKIIKITDQVFVKSLPDPEQFVLLGTSRSWAAFTRIHDTIIFLTDVFNPWSSESSTRTITLPPLVSNGIKASVSLSTPSPDEDNDYIVSVSFFRSKLYNCMPNRDSEWTSINIPYSCDFNSQVVYSRKHQMFYLLTTGCAYIAALDLKNNKDPTFLQIQFQNFPLIPQHEWEILASCLRSDYIAESSSGERFIVQWYLTYVVEPWGNGNITKVFRETKRFMVFKEEEEHKFQRRKMIANYTENIGDLCIFIGRNETFCLEASKYPGLRRNSIYYTGHGFGVYDIRKKSFREYDSNLTKESKLSSISFIAKYQPVSTNRVLGFD</sequence>
<comment type="caution">
    <text evidence="2">The sequence shown here is derived from an EMBL/GenBank/DDBJ whole genome shotgun (WGS) entry which is preliminary data.</text>
</comment>
<dbReference type="Proteomes" id="UP000078284">
    <property type="component" value="Chromosome 5"/>
</dbReference>
<dbReference type="Pfam" id="PF03478">
    <property type="entry name" value="Beta-prop_KIB1-4"/>
    <property type="match status" value="1"/>
</dbReference>
<name>A0A178UFB9_ARATH</name>
<dbReference type="PANTHER" id="PTHR44259">
    <property type="entry name" value="OS07G0183000 PROTEIN-RELATED"/>
    <property type="match status" value="1"/>
</dbReference>
<accession>A0A178UFB9</accession>
<evidence type="ECO:0000259" key="1">
    <source>
        <dbReference type="Pfam" id="PF03478"/>
    </source>
</evidence>